<dbReference type="RefSeq" id="WP_084540610.1">
    <property type="nucleotide sequence ID" value="NZ_FQXS01000013.1"/>
</dbReference>
<organism evidence="4 5">
    <name type="scientific">Desulfofustis glycolicus DSM 9705</name>
    <dbReference type="NCBI Taxonomy" id="1121409"/>
    <lineage>
        <taxon>Bacteria</taxon>
        <taxon>Pseudomonadati</taxon>
        <taxon>Thermodesulfobacteriota</taxon>
        <taxon>Desulfobulbia</taxon>
        <taxon>Desulfobulbales</taxon>
        <taxon>Desulfocapsaceae</taxon>
        <taxon>Desulfofustis</taxon>
    </lineage>
</organism>
<dbReference type="PANTHER" id="PTHR10605">
    <property type="entry name" value="HEPARAN SULFATE SULFOTRANSFERASE"/>
    <property type="match status" value="1"/>
</dbReference>
<sequence length="295" mass="34444">MNLLKRINWRQKWMRKLTEPPMGRAFRLEDLTPLPEGWKVVPPSFIGVGVPKAGTTWWYDLMISHPDIVDNRLRVKQVAFGGFSKELMYFLHMPMRGMAQQEIDTYLQAFAAPEGSICGEFSTMYLSYPTCLSHIARTTSAAKIIVILRNPIDRTLSHMNHLVRNRGKLLRVAKNAEKLFLTFQVMTEAALHSRYAPGLKQLLKYYRRDQILVLLYEKNKTSYRDEIRKTFAFLGVDPDFVPEGGASLVVNKKDYVLPKFEKEERLRLVEYFRDDVTETMDLFPELEIAYWPDFH</sequence>
<dbReference type="OrthoDB" id="5317005at2"/>
<reference evidence="4 5" key="1">
    <citation type="submission" date="2016-11" db="EMBL/GenBank/DDBJ databases">
        <authorList>
            <person name="Jaros S."/>
            <person name="Januszkiewicz K."/>
            <person name="Wedrychowicz H."/>
        </authorList>
    </citation>
    <scope>NUCLEOTIDE SEQUENCE [LARGE SCALE GENOMIC DNA]</scope>
    <source>
        <strain evidence="4 5">DSM 9705</strain>
    </source>
</reference>
<dbReference type="Gene3D" id="3.40.50.300">
    <property type="entry name" value="P-loop containing nucleotide triphosphate hydrolases"/>
    <property type="match status" value="1"/>
</dbReference>
<dbReference type="GO" id="GO:0008146">
    <property type="term" value="F:sulfotransferase activity"/>
    <property type="evidence" value="ECO:0007669"/>
    <property type="project" value="InterPro"/>
</dbReference>
<keyword evidence="5" id="KW-1185">Reference proteome</keyword>
<gene>
    <name evidence="4" type="ORF">SAMN02745124_02292</name>
</gene>
<dbReference type="STRING" id="1121409.SAMN02745124_02292"/>
<evidence type="ECO:0000313" key="5">
    <source>
        <dbReference type="Proteomes" id="UP000184139"/>
    </source>
</evidence>
<dbReference type="SUPFAM" id="SSF52540">
    <property type="entry name" value="P-loop containing nucleoside triphosphate hydrolases"/>
    <property type="match status" value="1"/>
</dbReference>
<dbReference type="PANTHER" id="PTHR10605:SF56">
    <property type="entry name" value="BIFUNCTIONAL HEPARAN SULFATE N-DEACETYLASE_N-SULFOTRANSFERASE"/>
    <property type="match status" value="1"/>
</dbReference>
<accession>A0A1M5WHS9</accession>
<evidence type="ECO:0000313" key="4">
    <source>
        <dbReference type="EMBL" id="SHH87052.1"/>
    </source>
</evidence>
<dbReference type="Pfam" id="PF00685">
    <property type="entry name" value="Sulfotransfer_1"/>
    <property type="match status" value="1"/>
</dbReference>
<name>A0A1M5WHS9_9BACT</name>
<evidence type="ECO:0000256" key="2">
    <source>
        <dbReference type="ARBA" id="ARBA00023180"/>
    </source>
</evidence>
<evidence type="ECO:0000256" key="1">
    <source>
        <dbReference type="ARBA" id="ARBA00022679"/>
    </source>
</evidence>
<keyword evidence="2" id="KW-0325">Glycoprotein</keyword>
<protein>
    <submittedName>
        <fullName evidence="4">Sulfotransferase domain-containing protein</fullName>
    </submittedName>
</protein>
<dbReference type="AlphaFoldDB" id="A0A1M5WHS9"/>
<dbReference type="InterPro" id="IPR037359">
    <property type="entry name" value="NST/OST"/>
</dbReference>
<feature type="domain" description="Sulfotransferase" evidence="3">
    <location>
        <begin position="45"/>
        <end position="237"/>
    </location>
</feature>
<dbReference type="InterPro" id="IPR027417">
    <property type="entry name" value="P-loop_NTPase"/>
</dbReference>
<keyword evidence="1 4" id="KW-0808">Transferase</keyword>
<dbReference type="InterPro" id="IPR000863">
    <property type="entry name" value="Sulfotransferase_dom"/>
</dbReference>
<dbReference type="EMBL" id="FQXS01000013">
    <property type="protein sequence ID" value="SHH87052.1"/>
    <property type="molecule type" value="Genomic_DNA"/>
</dbReference>
<proteinExistence type="predicted"/>
<evidence type="ECO:0000259" key="3">
    <source>
        <dbReference type="Pfam" id="PF00685"/>
    </source>
</evidence>
<dbReference type="Proteomes" id="UP000184139">
    <property type="component" value="Unassembled WGS sequence"/>
</dbReference>